<reference evidence="3" key="1">
    <citation type="submission" date="2017-01" db="EMBL/GenBank/DDBJ databases">
        <title>Comparative genomics of anhydrobiosis in the tardigrade Hypsibius dujardini.</title>
        <authorList>
            <person name="Yoshida Y."/>
            <person name="Koutsovoulos G."/>
            <person name="Laetsch D."/>
            <person name="Stevens L."/>
            <person name="Kumar S."/>
            <person name="Horikawa D."/>
            <person name="Ishino K."/>
            <person name="Komine S."/>
            <person name="Tomita M."/>
            <person name="Blaxter M."/>
            <person name="Arakawa K."/>
        </authorList>
    </citation>
    <scope>NUCLEOTIDE SEQUENCE [LARGE SCALE GENOMIC DNA]</scope>
    <source>
        <strain evidence="3">Z151</strain>
    </source>
</reference>
<keyword evidence="3" id="KW-1185">Reference proteome</keyword>
<dbReference type="AlphaFoldDB" id="A0A1W0W9S7"/>
<gene>
    <name evidence="2" type="ORF">BV898_13790</name>
</gene>
<protein>
    <submittedName>
        <fullName evidence="2">Uncharacterized protein</fullName>
    </submittedName>
</protein>
<dbReference type="EMBL" id="MTYJ01000158">
    <property type="protein sequence ID" value="OQV11912.1"/>
    <property type="molecule type" value="Genomic_DNA"/>
</dbReference>
<name>A0A1W0W9S7_HYPEX</name>
<evidence type="ECO:0000313" key="2">
    <source>
        <dbReference type="EMBL" id="OQV11912.1"/>
    </source>
</evidence>
<evidence type="ECO:0000313" key="3">
    <source>
        <dbReference type="Proteomes" id="UP000192578"/>
    </source>
</evidence>
<feature type="signal peptide" evidence="1">
    <location>
        <begin position="1"/>
        <end position="30"/>
    </location>
</feature>
<accession>A0A1W0W9S7</accession>
<evidence type="ECO:0000256" key="1">
    <source>
        <dbReference type="SAM" id="SignalP"/>
    </source>
</evidence>
<dbReference type="Proteomes" id="UP000192578">
    <property type="component" value="Unassembled WGS sequence"/>
</dbReference>
<proteinExistence type="predicted"/>
<organism evidence="2 3">
    <name type="scientific">Hypsibius exemplaris</name>
    <name type="common">Freshwater tardigrade</name>
    <dbReference type="NCBI Taxonomy" id="2072580"/>
    <lineage>
        <taxon>Eukaryota</taxon>
        <taxon>Metazoa</taxon>
        <taxon>Ecdysozoa</taxon>
        <taxon>Tardigrada</taxon>
        <taxon>Eutardigrada</taxon>
        <taxon>Parachela</taxon>
        <taxon>Hypsibioidea</taxon>
        <taxon>Hypsibiidae</taxon>
        <taxon>Hypsibius</taxon>
    </lineage>
</organism>
<comment type="caution">
    <text evidence="2">The sequence shown here is derived from an EMBL/GenBank/DDBJ whole genome shotgun (WGS) entry which is preliminary data.</text>
</comment>
<sequence length="101" mass="11373">MPIGKLAELYFIGALTCALLFVQDVVVVEGETKLEEIDFRSLRRSDLLTPLAGSFISPDSEQINHRWTGSAERHHLSPLMQLTSTFSTAFHLARWCCNSYS</sequence>
<feature type="chain" id="PRO_5012190304" evidence="1">
    <location>
        <begin position="31"/>
        <end position="101"/>
    </location>
</feature>
<keyword evidence="1" id="KW-0732">Signal</keyword>